<reference evidence="2 3" key="1">
    <citation type="journal article" date="2019" name="Int. J. Syst. Evol. Microbiol.">
        <title>The Global Catalogue of Microorganisms (GCM) 10K type strain sequencing project: providing services to taxonomists for standard genome sequencing and annotation.</title>
        <authorList>
            <consortium name="The Broad Institute Genomics Platform"/>
            <consortium name="The Broad Institute Genome Sequencing Center for Infectious Disease"/>
            <person name="Wu L."/>
            <person name="Ma J."/>
        </authorList>
    </citation>
    <scope>NUCLEOTIDE SEQUENCE [LARGE SCALE GENOMIC DNA]</scope>
    <source>
        <strain evidence="2 3">CGMCC 1.12563</strain>
    </source>
</reference>
<proteinExistence type="predicted"/>
<keyword evidence="1" id="KW-0472">Membrane</keyword>
<feature type="transmembrane region" description="Helical" evidence="1">
    <location>
        <begin position="336"/>
        <end position="356"/>
    </location>
</feature>
<feature type="transmembrane region" description="Helical" evidence="1">
    <location>
        <begin position="279"/>
        <end position="298"/>
    </location>
</feature>
<feature type="transmembrane region" description="Helical" evidence="1">
    <location>
        <begin position="162"/>
        <end position="183"/>
    </location>
</feature>
<evidence type="ECO:0000313" key="3">
    <source>
        <dbReference type="Proteomes" id="UP001597187"/>
    </source>
</evidence>
<dbReference type="Proteomes" id="UP001597187">
    <property type="component" value="Unassembled WGS sequence"/>
</dbReference>
<evidence type="ECO:0000256" key="1">
    <source>
        <dbReference type="SAM" id="Phobius"/>
    </source>
</evidence>
<feature type="transmembrane region" description="Helical" evidence="1">
    <location>
        <begin position="108"/>
        <end position="126"/>
    </location>
</feature>
<dbReference type="AlphaFoldDB" id="A0ABD6ATV0"/>
<feature type="transmembrane region" description="Helical" evidence="1">
    <location>
        <begin position="42"/>
        <end position="64"/>
    </location>
</feature>
<name>A0ABD6ATV0_9EURY</name>
<evidence type="ECO:0008006" key="4">
    <source>
        <dbReference type="Google" id="ProtNLM"/>
    </source>
</evidence>
<feature type="transmembrane region" description="Helical" evidence="1">
    <location>
        <begin position="247"/>
        <end position="267"/>
    </location>
</feature>
<keyword evidence="1" id="KW-0812">Transmembrane</keyword>
<protein>
    <recommendedName>
        <fullName evidence="4">MFS transporter</fullName>
    </recommendedName>
</protein>
<feature type="transmembrane region" description="Helical" evidence="1">
    <location>
        <begin position="217"/>
        <end position="235"/>
    </location>
</feature>
<keyword evidence="3" id="KW-1185">Reference proteome</keyword>
<keyword evidence="1" id="KW-1133">Transmembrane helix</keyword>
<feature type="transmembrane region" description="Helical" evidence="1">
    <location>
        <begin position="133"/>
        <end position="156"/>
    </location>
</feature>
<dbReference type="EMBL" id="JBHUDC010000003">
    <property type="protein sequence ID" value="MFD1512791.1"/>
    <property type="molecule type" value="Genomic_DNA"/>
</dbReference>
<comment type="caution">
    <text evidence="2">The sequence shown here is derived from an EMBL/GenBank/DDBJ whole genome shotgun (WGS) entry which is preliminary data.</text>
</comment>
<feature type="transmembrane region" description="Helical" evidence="1">
    <location>
        <begin position="304"/>
        <end position="324"/>
    </location>
</feature>
<organism evidence="2 3">
    <name type="scientific">Halomarina rubra</name>
    <dbReference type="NCBI Taxonomy" id="2071873"/>
    <lineage>
        <taxon>Archaea</taxon>
        <taxon>Methanobacteriati</taxon>
        <taxon>Methanobacteriota</taxon>
        <taxon>Stenosarchaea group</taxon>
        <taxon>Halobacteria</taxon>
        <taxon>Halobacteriales</taxon>
        <taxon>Natronomonadaceae</taxon>
        <taxon>Halomarina</taxon>
    </lineage>
</organism>
<evidence type="ECO:0000313" key="2">
    <source>
        <dbReference type="EMBL" id="MFD1512791.1"/>
    </source>
</evidence>
<sequence>MTLLSTARSVAVRVRPYLPAERVVVARAFDCALGAAAWFVPAWLLTVGTPLPVIGVFGGLWLVLGRPEHGRRLLAAAGLDATAVRHALAVAGVTVWTLAPIVAPLSGVPVWAWFYLGVLGIAPYGGRGSRPDALTVLLGSALGPLLALVALTPLLAAGGLVAGLQTVFAITAALGVLSLSLGVPRRPLAVPTLSLAALTERVERLSRADRRLLLADGWTRGGLALVGPVFVAFSIQRLGDGMGEGAAVVAACLALGVVAAATVHRLLPRLRAASVWTPPTLAVGGLVVSTTAPLAVLLAPATPLAFAGTFLAVGVGQAGWTVLADEVDAVLGDHHATYRAARAVGLALAASVGGVLFAVDPAVAFVLASAAGVVGTGNYLRRVAA</sequence>
<gene>
    <name evidence="2" type="ORF">ACFSBT_05775</name>
</gene>
<accession>A0ABD6ATV0</accession>
<feature type="transmembrane region" description="Helical" evidence="1">
    <location>
        <begin position="84"/>
        <end position="102"/>
    </location>
</feature>
<dbReference type="RefSeq" id="WP_250872768.1">
    <property type="nucleotide sequence ID" value="NZ_JALXFV010000003.1"/>
</dbReference>